<keyword evidence="2 6" id="KW-0812">Transmembrane</keyword>
<keyword evidence="9" id="KW-1185">Reference proteome</keyword>
<dbReference type="PANTHER" id="PTHR10217">
    <property type="entry name" value="VOLTAGE AND LIGAND GATED POTASSIUM CHANNEL"/>
    <property type="match status" value="1"/>
</dbReference>
<keyword evidence="3 6" id="KW-1133">Transmembrane helix</keyword>
<dbReference type="AlphaFoldDB" id="A0A8S1S4Q1"/>
<feature type="transmembrane region" description="Helical" evidence="6">
    <location>
        <begin position="335"/>
        <end position="353"/>
    </location>
</feature>
<dbReference type="InterPro" id="IPR000595">
    <property type="entry name" value="cNMP-bd_dom"/>
</dbReference>
<dbReference type="GO" id="GO:0042391">
    <property type="term" value="P:regulation of membrane potential"/>
    <property type="evidence" value="ECO:0007669"/>
    <property type="project" value="TreeGrafter"/>
</dbReference>
<dbReference type="PANTHER" id="PTHR10217:SF435">
    <property type="entry name" value="POTASSIUM VOLTAGE-GATED CHANNEL PROTEIN EAG"/>
    <property type="match status" value="1"/>
</dbReference>
<dbReference type="PROSITE" id="PS50042">
    <property type="entry name" value="CNMP_BINDING_3"/>
    <property type="match status" value="1"/>
</dbReference>
<protein>
    <recommendedName>
        <fullName evidence="7">Cyclic nucleotide-binding domain-containing protein</fullName>
    </recommendedName>
</protein>
<dbReference type="OrthoDB" id="426293at2759"/>
<dbReference type="EMBL" id="CAJJDO010000003">
    <property type="protein sequence ID" value="CAD8133914.1"/>
    <property type="molecule type" value="Genomic_DNA"/>
</dbReference>
<comment type="subcellular location">
    <subcellularLocation>
        <location evidence="1">Membrane</location>
        <topology evidence="1">Multi-pass membrane protein</topology>
    </subcellularLocation>
</comment>
<reference evidence="8" key="1">
    <citation type="submission" date="2021-01" db="EMBL/GenBank/DDBJ databases">
        <authorList>
            <consortium name="Genoscope - CEA"/>
            <person name="William W."/>
        </authorList>
    </citation>
    <scope>NUCLEOTIDE SEQUENCE</scope>
</reference>
<feature type="compositionally biased region" description="Low complexity" evidence="5">
    <location>
        <begin position="754"/>
        <end position="764"/>
    </location>
</feature>
<dbReference type="CDD" id="cd00038">
    <property type="entry name" value="CAP_ED"/>
    <property type="match status" value="1"/>
</dbReference>
<dbReference type="InterPro" id="IPR050818">
    <property type="entry name" value="KCNH_animal-type"/>
</dbReference>
<evidence type="ECO:0000256" key="4">
    <source>
        <dbReference type="ARBA" id="ARBA00023136"/>
    </source>
</evidence>
<dbReference type="GO" id="GO:0005249">
    <property type="term" value="F:voltage-gated potassium channel activity"/>
    <property type="evidence" value="ECO:0007669"/>
    <property type="project" value="TreeGrafter"/>
</dbReference>
<evidence type="ECO:0000256" key="2">
    <source>
        <dbReference type="ARBA" id="ARBA00022692"/>
    </source>
</evidence>
<evidence type="ECO:0000256" key="5">
    <source>
        <dbReference type="SAM" id="MobiDB-lite"/>
    </source>
</evidence>
<sequence length="999" mass="117409">MISSQNFESDPYTLITTKRQIFSSENESNLHRINKQHSLADQGDNLSQENKNINFIELIQSRSSMIPTVKVLTPRNDQILQNEDGFYMQSSMHFNNEGLNKIWLKGGLKIIKYVARFIYQLKTKADKLKIKLMNNEIFLKLGDKSSDFQNFKKGNQKQKLNGLICQLFNKIIFQTLTLWNFFSQSLNKIAIIYPESTFKIIWDTVVVCFIVINIFYIPMSLSFELDKSSQISTLLFETIPSYIFIVEILLNFNTAYYSQGVIHTNRSDIFFHYISNNFIWDLLIAIPFILAQFDIPYIQFILLLRIARVRSMIQNVEDLLNAKEEVQAVIELGKLVYFLVLVAHMCSCGWHLLGRIEYEVYQDENSWLIYYGHYHQQWYDRYIVSLYWSVITTLTVGYGDIVPQTSIERLYVVVVAMVLCGVFGYIISMIGEILKTLQEKKALLKKSMKKVNQYIKQKQLNLQLSLKVRKYFEFKHQIDEQLQDQDDSVLNKLNGSLKQEVLIDIYKPILMKSKFLKENIPENLINNLCQKIKQATFAPGYEIANVYDPATKLIFILDGQVNSYFISKGFDALQKNEKEINSAMMQRNYQRGDIIGELEFIINSSYQFYFKAQTFISIVYIERNDFLQVIQEDEECRQKFHQLREKLTYQKTYGRTCDVCKWTHRYKDCPFVFYQTNIYKIARNANTSQNQSRLQFDRQRENKRKSNLSDHQNMLNQGIDFIINFGYLNEDQLNESYLIKLGFDIQGQFHEKSNLSQDSQSQDSHQQDNHSIAQKKGSSQIEKMRTSFMNQKFKTGLGQNANFIRNQNSDDDSNPTIQNPYAQYQRNTENEVEQREHSYSNATFNQYNLTNNTIKQGSSPFTQNNLRTSVVHQLVRTETIMPQKGIINQQQHTHPSVKIANGNYYVENDNDKNQQLGQQQTNGTILFIPEIDIDRMKNYDFYFPQFNVINVLENLKKYCHNQFNENKKRNIKEKLRSIRLNKSINKCFNSSFKNIDESI</sequence>
<evidence type="ECO:0000259" key="7">
    <source>
        <dbReference type="PROSITE" id="PS50042"/>
    </source>
</evidence>
<feature type="transmembrane region" description="Helical" evidence="6">
    <location>
        <begin position="239"/>
        <end position="258"/>
    </location>
</feature>
<evidence type="ECO:0000313" key="8">
    <source>
        <dbReference type="EMBL" id="CAD8133914.1"/>
    </source>
</evidence>
<dbReference type="GO" id="GO:0005886">
    <property type="term" value="C:plasma membrane"/>
    <property type="evidence" value="ECO:0007669"/>
    <property type="project" value="TreeGrafter"/>
</dbReference>
<evidence type="ECO:0000256" key="3">
    <source>
        <dbReference type="ARBA" id="ARBA00022989"/>
    </source>
</evidence>
<feature type="domain" description="Cyclic nucleotide-binding" evidence="7">
    <location>
        <begin position="516"/>
        <end position="647"/>
    </location>
</feature>
<gene>
    <name evidence="8" type="ORF">PPENT_87.1.T0030039</name>
</gene>
<feature type="transmembrane region" description="Helical" evidence="6">
    <location>
        <begin position="278"/>
        <end position="304"/>
    </location>
</feature>
<evidence type="ECO:0000313" key="9">
    <source>
        <dbReference type="Proteomes" id="UP000689195"/>
    </source>
</evidence>
<organism evidence="8 9">
    <name type="scientific">Paramecium pentaurelia</name>
    <dbReference type="NCBI Taxonomy" id="43138"/>
    <lineage>
        <taxon>Eukaryota</taxon>
        <taxon>Sar</taxon>
        <taxon>Alveolata</taxon>
        <taxon>Ciliophora</taxon>
        <taxon>Intramacronucleata</taxon>
        <taxon>Oligohymenophorea</taxon>
        <taxon>Peniculida</taxon>
        <taxon>Parameciidae</taxon>
        <taxon>Paramecium</taxon>
    </lineage>
</organism>
<dbReference type="Pfam" id="PF00520">
    <property type="entry name" value="Ion_trans"/>
    <property type="match status" value="1"/>
</dbReference>
<feature type="transmembrane region" description="Helical" evidence="6">
    <location>
        <begin position="200"/>
        <end position="218"/>
    </location>
</feature>
<accession>A0A8S1S4Q1</accession>
<keyword evidence="4 6" id="KW-0472">Membrane</keyword>
<dbReference type="InterPro" id="IPR005821">
    <property type="entry name" value="Ion_trans_dom"/>
</dbReference>
<feature type="region of interest" description="Disordered" evidence="5">
    <location>
        <begin position="690"/>
        <end position="710"/>
    </location>
</feature>
<name>A0A8S1S4Q1_9CILI</name>
<evidence type="ECO:0000256" key="6">
    <source>
        <dbReference type="SAM" id="Phobius"/>
    </source>
</evidence>
<evidence type="ECO:0000256" key="1">
    <source>
        <dbReference type="ARBA" id="ARBA00004141"/>
    </source>
</evidence>
<dbReference type="Pfam" id="PF00027">
    <property type="entry name" value="cNMP_binding"/>
    <property type="match status" value="1"/>
</dbReference>
<feature type="transmembrane region" description="Helical" evidence="6">
    <location>
        <begin position="382"/>
        <end position="398"/>
    </location>
</feature>
<comment type="caution">
    <text evidence="8">The sequence shown here is derived from an EMBL/GenBank/DDBJ whole genome shotgun (WGS) entry which is preliminary data.</text>
</comment>
<feature type="transmembrane region" description="Helical" evidence="6">
    <location>
        <begin position="410"/>
        <end position="431"/>
    </location>
</feature>
<feature type="region of interest" description="Disordered" evidence="5">
    <location>
        <begin position="752"/>
        <end position="781"/>
    </location>
</feature>
<proteinExistence type="predicted"/>
<dbReference type="Proteomes" id="UP000689195">
    <property type="component" value="Unassembled WGS sequence"/>
</dbReference>